<keyword evidence="14" id="KW-1185">Reference proteome</keyword>
<dbReference type="InterPro" id="IPR013752">
    <property type="entry name" value="KPA_reductase"/>
</dbReference>
<feature type="domain" description="Ketopantoate reductase C-terminal" evidence="12">
    <location>
        <begin position="176"/>
        <end position="299"/>
    </location>
</feature>
<evidence type="ECO:0000259" key="12">
    <source>
        <dbReference type="Pfam" id="PF08546"/>
    </source>
</evidence>
<keyword evidence="7 10" id="KW-0560">Oxidoreductase</keyword>
<protein>
    <recommendedName>
        <fullName evidence="5 10">2-dehydropantoate 2-reductase</fullName>
        <ecNumber evidence="4 10">1.1.1.169</ecNumber>
    </recommendedName>
    <alternativeName>
        <fullName evidence="8 10">Ketopantoate reductase</fullName>
    </alternativeName>
</protein>
<dbReference type="GO" id="GO:0005737">
    <property type="term" value="C:cytoplasm"/>
    <property type="evidence" value="ECO:0007669"/>
    <property type="project" value="TreeGrafter"/>
</dbReference>
<dbReference type="AlphaFoldDB" id="A0A5A9XDS8"/>
<proteinExistence type="inferred from homology"/>
<dbReference type="PANTHER" id="PTHR21708:SF26">
    <property type="entry name" value="2-DEHYDROPANTOATE 2-REDUCTASE"/>
    <property type="match status" value="1"/>
</dbReference>
<name>A0A5A9XDS8_9BACT</name>
<organism evidence="13 14">
    <name type="scientific">Oryzomonas rubra</name>
    <dbReference type="NCBI Taxonomy" id="2509454"/>
    <lineage>
        <taxon>Bacteria</taxon>
        <taxon>Pseudomonadati</taxon>
        <taxon>Thermodesulfobacteriota</taxon>
        <taxon>Desulfuromonadia</taxon>
        <taxon>Geobacterales</taxon>
        <taxon>Geobacteraceae</taxon>
        <taxon>Oryzomonas</taxon>
    </lineage>
</organism>
<dbReference type="Pfam" id="PF08546">
    <property type="entry name" value="ApbA_C"/>
    <property type="match status" value="1"/>
</dbReference>
<evidence type="ECO:0000313" key="13">
    <source>
        <dbReference type="EMBL" id="KAA0890389.1"/>
    </source>
</evidence>
<comment type="catalytic activity">
    <reaction evidence="9 10">
        <text>(R)-pantoate + NADP(+) = 2-dehydropantoate + NADPH + H(+)</text>
        <dbReference type="Rhea" id="RHEA:16233"/>
        <dbReference type="ChEBI" id="CHEBI:11561"/>
        <dbReference type="ChEBI" id="CHEBI:15378"/>
        <dbReference type="ChEBI" id="CHEBI:15980"/>
        <dbReference type="ChEBI" id="CHEBI:57783"/>
        <dbReference type="ChEBI" id="CHEBI:58349"/>
        <dbReference type="EC" id="1.1.1.169"/>
    </reaction>
</comment>
<dbReference type="Proteomes" id="UP000324298">
    <property type="component" value="Unassembled WGS sequence"/>
</dbReference>
<evidence type="ECO:0000256" key="4">
    <source>
        <dbReference type="ARBA" id="ARBA00013014"/>
    </source>
</evidence>
<comment type="caution">
    <text evidence="13">The sequence shown here is derived from an EMBL/GenBank/DDBJ whole genome shotgun (WGS) entry which is preliminary data.</text>
</comment>
<dbReference type="EMBL" id="SRSD01000007">
    <property type="protein sequence ID" value="KAA0890389.1"/>
    <property type="molecule type" value="Genomic_DNA"/>
</dbReference>
<dbReference type="InterPro" id="IPR003710">
    <property type="entry name" value="ApbA"/>
</dbReference>
<dbReference type="InterPro" id="IPR013332">
    <property type="entry name" value="KPR_N"/>
</dbReference>
<evidence type="ECO:0000256" key="10">
    <source>
        <dbReference type="RuleBase" id="RU362068"/>
    </source>
</evidence>
<sequence length="306" mass="33088">MKIAVVGAGAVGLYYGSLLQRAGHEVRFLLRRDYDAITRSGLTVTSPRGDFHLEEVRGFRNSCDMGAVDLVLIALKAFANQHLVEMVRPLLGSDTALLTVQNGLGNEELLADAFGGDRVLGGVAMIGVTRGEPGIVNHMALGSIRLGEFSGGRSLRSERLAAMFGDAGVTCEAVADLRKIRWEKLVWNIPFNGLCALTNQTPGTLLANPATRCLVAEIMDEVIAGGNAQGLSEPVSREYRDEMLTSTVQHTSDYRPSMMVDRLEGRPLELEAIYRIPLCYAAQQGVPMVRVGMLNALLDLGEPVHP</sequence>
<dbReference type="UniPathway" id="UPA00028">
    <property type="reaction ID" value="UER00004"/>
</dbReference>
<evidence type="ECO:0000256" key="8">
    <source>
        <dbReference type="ARBA" id="ARBA00032024"/>
    </source>
</evidence>
<keyword evidence="10" id="KW-0566">Pantothenate biosynthesis</keyword>
<dbReference type="InterPro" id="IPR013328">
    <property type="entry name" value="6PGD_dom2"/>
</dbReference>
<comment type="pathway">
    <text evidence="2 10">Cofactor biosynthesis; (R)-pantothenate biosynthesis; (R)-pantoate from 3-methyl-2-oxobutanoate: step 2/2.</text>
</comment>
<evidence type="ECO:0000256" key="5">
    <source>
        <dbReference type="ARBA" id="ARBA00019465"/>
    </source>
</evidence>
<dbReference type="FunFam" id="1.10.1040.10:FF:000017">
    <property type="entry name" value="2-dehydropantoate 2-reductase"/>
    <property type="match status" value="1"/>
</dbReference>
<evidence type="ECO:0000256" key="3">
    <source>
        <dbReference type="ARBA" id="ARBA00007870"/>
    </source>
</evidence>
<dbReference type="Pfam" id="PF02558">
    <property type="entry name" value="ApbA"/>
    <property type="match status" value="1"/>
</dbReference>
<dbReference type="Gene3D" id="3.40.50.720">
    <property type="entry name" value="NAD(P)-binding Rossmann-like Domain"/>
    <property type="match status" value="1"/>
</dbReference>
<gene>
    <name evidence="13" type="ORF">ET418_12035</name>
</gene>
<dbReference type="InterPro" id="IPR036291">
    <property type="entry name" value="NAD(P)-bd_dom_sf"/>
</dbReference>
<reference evidence="13 14" key="1">
    <citation type="submission" date="2019-04" db="EMBL/GenBank/DDBJ databases">
        <title>Geobacter ruber sp. nov., ferric-reducing bacteria isolated from paddy soil.</title>
        <authorList>
            <person name="Xu Z."/>
            <person name="Masuda Y."/>
            <person name="Itoh H."/>
            <person name="Senoo K."/>
        </authorList>
    </citation>
    <scope>NUCLEOTIDE SEQUENCE [LARGE SCALE GENOMIC DNA]</scope>
    <source>
        <strain evidence="13 14">Red88</strain>
    </source>
</reference>
<evidence type="ECO:0000313" key="14">
    <source>
        <dbReference type="Proteomes" id="UP000324298"/>
    </source>
</evidence>
<dbReference type="EC" id="1.1.1.169" evidence="4 10"/>
<comment type="function">
    <text evidence="1 10">Catalyzes the NADPH-dependent reduction of ketopantoate into pantoic acid.</text>
</comment>
<evidence type="ECO:0000256" key="1">
    <source>
        <dbReference type="ARBA" id="ARBA00002919"/>
    </source>
</evidence>
<dbReference type="InterPro" id="IPR051402">
    <property type="entry name" value="KPR-Related"/>
</dbReference>
<dbReference type="SUPFAM" id="SSF48179">
    <property type="entry name" value="6-phosphogluconate dehydrogenase C-terminal domain-like"/>
    <property type="match status" value="1"/>
</dbReference>
<evidence type="ECO:0000256" key="7">
    <source>
        <dbReference type="ARBA" id="ARBA00023002"/>
    </source>
</evidence>
<dbReference type="NCBIfam" id="TIGR00745">
    <property type="entry name" value="apbA_panE"/>
    <property type="match status" value="1"/>
</dbReference>
<dbReference type="FunFam" id="3.40.50.720:FF:000307">
    <property type="entry name" value="2-dehydropantoate 2-reductase"/>
    <property type="match status" value="1"/>
</dbReference>
<evidence type="ECO:0000259" key="11">
    <source>
        <dbReference type="Pfam" id="PF02558"/>
    </source>
</evidence>
<dbReference type="PANTHER" id="PTHR21708">
    <property type="entry name" value="PROBABLE 2-DEHYDROPANTOATE 2-REDUCTASE"/>
    <property type="match status" value="1"/>
</dbReference>
<evidence type="ECO:0000256" key="9">
    <source>
        <dbReference type="ARBA" id="ARBA00048793"/>
    </source>
</evidence>
<dbReference type="Gene3D" id="1.10.1040.10">
    <property type="entry name" value="N-(1-d-carboxylethyl)-l-norvaline Dehydrogenase, domain 2"/>
    <property type="match status" value="1"/>
</dbReference>
<dbReference type="GO" id="GO:0008677">
    <property type="term" value="F:2-dehydropantoate 2-reductase activity"/>
    <property type="evidence" value="ECO:0007669"/>
    <property type="project" value="UniProtKB-EC"/>
</dbReference>
<dbReference type="RefSeq" id="WP_149307862.1">
    <property type="nucleotide sequence ID" value="NZ_SRSD01000007.1"/>
</dbReference>
<accession>A0A5A9XDS8</accession>
<feature type="domain" description="Ketopantoate reductase N-terminal" evidence="11">
    <location>
        <begin position="3"/>
        <end position="150"/>
    </location>
</feature>
<keyword evidence="6 10" id="KW-0521">NADP</keyword>
<dbReference type="InterPro" id="IPR008927">
    <property type="entry name" value="6-PGluconate_DH-like_C_sf"/>
</dbReference>
<dbReference type="SUPFAM" id="SSF51735">
    <property type="entry name" value="NAD(P)-binding Rossmann-fold domains"/>
    <property type="match status" value="1"/>
</dbReference>
<evidence type="ECO:0000256" key="2">
    <source>
        <dbReference type="ARBA" id="ARBA00004994"/>
    </source>
</evidence>
<evidence type="ECO:0000256" key="6">
    <source>
        <dbReference type="ARBA" id="ARBA00022857"/>
    </source>
</evidence>
<dbReference type="GO" id="GO:0015940">
    <property type="term" value="P:pantothenate biosynthetic process"/>
    <property type="evidence" value="ECO:0007669"/>
    <property type="project" value="UniProtKB-UniPathway"/>
</dbReference>
<comment type="similarity">
    <text evidence="3 10">Belongs to the ketopantoate reductase family.</text>
</comment>
<dbReference type="OrthoDB" id="5333395at2"/>